<gene>
    <name evidence="2" type="ORF">MM415A03568_0004</name>
    <name evidence="1" type="ORF">MM415B00380_0014</name>
</gene>
<dbReference type="InterPro" id="IPR021808">
    <property type="entry name" value="DUF3383"/>
</dbReference>
<dbReference type="Pfam" id="PF11863">
    <property type="entry name" value="DUF3383"/>
    <property type="match status" value="1"/>
</dbReference>
<evidence type="ECO:0000313" key="1">
    <source>
        <dbReference type="EMBL" id="QJA65762.1"/>
    </source>
</evidence>
<sequence>MSASDYTTITVSRTTQAPSQASFNILGILAYHTVWTDLQRLYEANADGLAQMVTDGFNTFDPAYRIASSFISQDGHPSQFRILRRATAFRQGLELEADNGGVVPAAALVISFSITGPNGVTRDYTRTSAGVSKNAEAIAIAAAINADVSGWGAAGSVEFVCAVSGGGAGDVVEIDAVIGSSGDMWYIHDMEYLLYGDVTADPGIVADLTSIRTAGSDDFYGVVIDSESKAEITALAANIETLNKIFGFTTRDSDAPTTAATDILTDMEALNYDRTFGLPTEGSLATYPVAAWMGLKLAKTPGFTNWAFAHTAAGIVSDDWTADQKTNIRTTKSGNYYVDAADIDHFYPGQAFSGEWIDIVMLTDWTVARIEEAIFGTMITSEKIPYTAKGAEIIKGQCYSVVREQMRDDDSGGFIKGSEEFSYPSISSVSTANKAARHLPDCVLRVQFTNAVNTVGLALTLSF</sequence>
<evidence type="ECO:0008006" key="3">
    <source>
        <dbReference type="Google" id="ProtNLM"/>
    </source>
</evidence>
<protein>
    <recommendedName>
        <fullName evidence="3">Tail sheath protein</fullName>
    </recommendedName>
</protein>
<dbReference type="EMBL" id="MT141544">
    <property type="protein sequence ID" value="QJA65762.1"/>
    <property type="molecule type" value="Genomic_DNA"/>
</dbReference>
<dbReference type="AlphaFoldDB" id="A0A6M3JKW3"/>
<accession>A0A6M3JKW3</accession>
<proteinExistence type="predicted"/>
<reference evidence="2" key="1">
    <citation type="submission" date="2020-03" db="EMBL/GenBank/DDBJ databases">
        <title>The deep terrestrial virosphere.</title>
        <authorList>
            <person name="Holmfeldt K."/>
            <person name="Nilsson E."/>
            <person name="Simone D."/>
            <person name="Lopez-Fernandez M."/>
            <person name="Wu X."/>
            <person name="de Brujin I."/>
            <person name="Lundin D."/>
            <person name="Andersson A."/>
            <person name="Bertilsson S."/>
            <person name="Dopson M."/>
        </authorList>
    </citation>
    <scope>NUCLEOTIDE SEQUENCE</scope>
    <source>
        <strain evidence="2">MM415A03568</strain>
        <strain evidence="1">MM415B00380</strain>
    </source>
</reference>
<evidence type="ECO:0000313" key="2">
    <source>
        <dbReference type="EMBL" id="QJA70754.1"/>
    </source>
</evidence>
<organism evidence="2">
    <name type="scientific">viral metagenome</name>
    <dbReference type="NCBI Taxonomy" id="1070528"/>
    <lineage>
        <taxon>unclassified sequences</taxon>
        <taxon>metagenomes</taxon>
        <taxon>organismal metagenomes</taxon>
    </lineage>
</organism>
<dbReference type="EMBL" id="MT141818">
    <property type="protein sequence ID" value="QJA70754.1"/>
    <property type="molecule type" value="Genomic_DNA"/>
</dbReference>
<name>A0A6M3JKW3_9ZZZZ</name>